<dbReference type="InterPro" id="IPR036388">
    <property type="entry name" value="WH-like_DNA-bd_sf"/>
</dbReference>
<dbReference type="AlphaFoldDB" id="A0A841BJ23"/>
<gene>
    <name evidence="8" type="ORF">F4553_000548</name>
</gene>
<dbReference type="GO" id="GO:0003677">
    <property type="term" value="F:DNA binding"/>
    <property type="evidence" value="ECO:0007669"/>
    <property type="project" value="UniProtKB-KW"/>
</dbReference>
<dbReference type="NCBIfam" id="TIGR02937">
    <property type="entry name" value="sigma70-ECF"/>
    <property type="match status" value="1"/>
</dbReference>
<dbReference type="InterPro" id="IPR013325">
    <property type="entry name" value="RNA_pol_sigma_r2"/>
</dbReference>
<comment type="caution">
    <text evidence="8">The sequence shown here is derived from an EMBL/GenBank/DDBJ whole genome shotgun (WGS) entry which is preliminary data.</text>
</comment>
<dbReference type="InterPro" id="IPR014284">
    <property type="entry name" value="RNA_pol_sigma-70_dom"/>
</dbReference>
<evidence type="ECO:0000256" key="5">
    <source>
        <dbReference type="ARBA" id="ARBA00023163"/>
    </source>
</evidence>
<dbReference type="EMBL" id="JACHMN010000001">
    <property type="protein sequence ID" value="MBB5867169.1"/>
    <property type="molecule type" value="Genomic_DNA"/>
</dbReference>
<dbReference type="Gene3D" id="1.10.10.10">
    <property type="entry name" value="Winged helix-like DNA-binding domain superfamily/Winged helix DNA-binding domain"/>
    <property type="match status" value="1"/>
</dbReference>
<evidence type="ECO:0000259" key="7">
    <source>
        <dbReference type="Pfam" id="PF08281"/>
    </source>
</evidence>
<evidence type="ECO:0000256" key="2">
    <source>
        <dbReference type="ARBA" id="ARBA00023015"/>
    </source>
</evidence>
<reference evidence="8 9" key="1">
    <citation type="submission" date="2020-08" db="EMBL/GenBank/DDBJ databases">
        <title>Sequencing the genomes of 1000 actinobacteria strains.</title>
        <authorList>
            <person name="Klenk H.-P."/>
        </authorList>
    </citation>
    <scope>NUCLEOTIDE SEQUENCE [LARGE SCALE GENOMIC DNA]</scope>
    <source>
        <strain evidence="8 9">DSM 45362</strain>
    </source>
</reference>
<evidence type="ECO:0000313" key="9">
    <source>
        <dbReference type="Proteomes" id="UP000587527"/>
    </source>
</evidence>
<feature type="domain" description="RNA polymerase sigma-70 region 2" evidence="6">
    <location>
        <begin position="11"/>
        <end position="75"/>
    </location>
</feature>
<keyword evidence="3" id="KW-0731">Sigma factor</keyword>
<comment type="similarity">
    <text evidence="1">Belongs to the sigma-70 factor family. ECF subfamily.</text>
</comment>
<evidence type="ECO:0000256" key="3">
    <source>
        <dbReference type="ARBA" id="ARBA00023082"/>
    </source>
</evidence>
<evidence type="ECO:0000256" key="4">
    <source>
        <dbReference type="ARBA" id="ARBA00023125"/>
    </source>
</evidence>
<dbReference type="PANTHER" id="PTHR43133">
    <property type="entry name" value="RNA POLYMERASE ECF-TYPE SIGMA FACTO"/>
    <property type="match status" value="1"/>
</dbReference>
<dbReference type="GO" id="GO:0016987">
    <property type="term" value="F:sigma factor activity"/>
    <property type="evidence" value="ECO:0007669"/>
    <property type="project" value="UniProtKB-KW"/>
</dbReference>
<dbReference type="InterPro" id="IPR039425">
    <property type="entry name" value="RNA_pol_sigma-70-like"/>
</dbReference>
<dbReference type="Pfam" id="PF04542">
    <property type="entry name" value="Sigma70_r2"/>
    <property type="match status" value="1"/>
</dbReference>
<proteinExistence type="inferred from homology"/>
<sequence length="170" mass="19795">MRDDEDFDAFYAATSRRVLAHVSIMVGRQAEAEDAVAEAYLRAWNRWHRIRHYDNPEAWVRQVAYRLAVSTWRKAVNRLYAHRRDHADQHIDGLSPDHVVIVEALRRIPAEQRRVIVLHHLVDLTVAEIHRETGIPIGTVTTWLSRGRRAMADYLTDSDNQATGRRNRDV</sequence>
<dbReference type="RefSeq" id="WP_184831584.1">
    <property type="nucleotide sequence ID" value="NZ_JACHMN010000001.1"/>
</dbReference>
<keyword evidence="9" id="KW-1185">Reference proteome</keyword>
<protein>
    <submittedName>
        <fullName evidence="8">RNA polymerase sigma-70 factor (ECF subfamily)</fullName>
    </submittedName>
</protein>
<dbReference type="SUPFAM" id="SSF88946">
    <property type="entry name" value="Sigma2 domain of RNA polymerase sigma factors"/>
    <property type="match status" value="1"/>
</dbReference>
<dbReference type="CDD" id="cd06171">
    <property type="entry name" value="Sigma70_r4"/>
    <property type="match status" value="1"/>
</dbReference>
<evidence type="ECO:0000259" key="6">
    <source>
        <dbReference type="Pfam" id="PF04542"/>
    </source>
</evidence>
<name>A0A841BJ23_9ACTN</name>
<dbReference type="Gene3D" id="1.10.1740.10">
    <property type="match status" value="1"/>
</dbReference>
<keyword evidence="2" id="KW-0805">Transcription regulation</keyword>
<dbReference type="InterPro" id="IPR007627">
    <property type="entry name" value="RNA_pol_sigma70_r2"/>
</dbReference>
<dbReference type="InterPro" id="IPR013324">
    <property type="entry name" value="RNA_pol_sigma_r3/r4-like"/>
</dbReference>
<dbReference type="Proteomes" id="UP000587527">
    <property type="component" value="Unassembled WGS sequence"/>
</dbReference>
<dbReference type="InterPro" id="IPR013249">
    <property type="entry name" value="RNA_pol_sigma70_r4_t2"/>
</dbReference>
<evidence type="ECO:0000313" key="8">
    <source>
        <dbReference type="EMBL" id="MBB5867169.1"/>
    </source>
</evidence>
<organism evidence="8 9">
    <name type="scientific">Allocatelliglobosispora scoriae</name>
    <dbReference type="NCBI Taxonomy" id="643052"/>
    <lineage>
        <taxon>Bacteria</taxon>
        <taxon>Bacillati</taxon>
        <taxon>Actinomycetota</taxon>
        <taxon>Actinomycetes</taxon>
        <taxon>Micromonosporales</taxon>
        <taxon>Micromonosporaceae</taxon>
        <taxon>Allocatelliglobosispora</taxon>
    </lineage>
</organism>
<dbReference type="PANTHER" id="PTHR43133:SF50">
    <property type="entry name" value="ECF RNA POLYMERASE SIGMA FACTOR SIGM"/>
    <property type="match status" value="1"/>
</dbReference>
<dbReference type="Pfam" id="PF08281">
    <property type="entry name" value="Sigma70_r4_2"/>
    <property type="match status" value="1"/>
</dbReference>
<keyword evidence="4" id="KW-0238">DNA-binding</keyword>
<keyword evidence="5" id="KW-0804">Transcription</keyword>
<dbReference type="GO" id="GO:0006352">
    <property type="term" value="P:DNA-templated transcription initiation"/>
    <property type="evidence" value="ECO:0007669"/>
    <property type="project" value="InterPro"/>
</dbReference>
<feature type="domain" description="RNA polymerase sigma factor 70 region 4 type 2" evidence="7">
    <location>
        <begin position="101"/>
        <end position="151"/>
    </location>
</feature>
<accession>A0A841BJ23</accession>
<dbReference type="SUPFAM" id="SSF88659">
    <property type="entry name" value="Sigma3 and sigma4 domains of RNA polymerase sigma factors"/>
    <property type="match status" value="1"/>
</dbReference>
<evidence type="ECO:0000256" key="1">
    <source>
        <dbReference type="ARBA" id="ARBA00010641"/>
    </source>
</evidence>